<dbReference type="SUPFAM" id="SSF55785">
    <property type="entry name" value="PYP-like sensor domain (PAS domain)"/>
    <property type="match status" value="1"/>
</dbReference>
<keyword evidence="5" id="KW-1185">Reference proteome</keyword>
<comment type="caution">
    <text evidence="4">The sequence shown here is derived from an EMBL/GenBank/DDBJ whole genome shotgun (WGS) entry which is preliminary data.</text>
</comment>
<dbReference type="Gene3D" id="3.30.450.20">
    <property type="entry name" value="PAS domain"/>
    <property type="match status" value="1"/>
</dbReference>
<evidence type="ECO:0000259" key="2">
    <source>
        <dbReference type="PROSITE" id="PS50112"/>
    </source>
</evidence>
<dbReference type="CDD" id="cd00130">
    <property type="entry name" value="PAS"/>
    <property type="match status" value="1"/>
</dbReference>
<dbReference type="Pfam" id="PF08448">
    <property type="entry name" value="PAS_4"/>
    <property type="match status" value="1"/>
</dbReference>
<dbReference type="SUPFAM" id="SSF55781">
    <property type="entry name" value="GAF domain-like"/>
    <property type="match status" value="1"/>
</dbReference>
<dbReference type="SMART" id="SM00331">
    <property type="entry name" value="PP2C_SIG"/>
    <property type="match status" value="1"/>
</dbReference>
<dbReference type="SUPFAM" id="SSF81606">
    <property type="entry name" value="PP2C-like"/>
    <property type="match status" value="1"/>
</dbReference>
<feature type="domain" description="PAS" evidence="2">
    <location>
        <begin position="16"/>
        <end position="63"/>
    </location>
</feature>
<dbReference type="Pfam" id="PF13185">
    <property type="entry name" value="GAF_2"/>
    <property type="match status" value="1"/>
</dbReference>
<organism evidence="4 5">
    <name type="scientific">Blastococcus colisei</name>
    <dbReference type="NCBI Taxonomy" id="1564162"/>
    <lineage>
        <taxon>Bacteria</taxon>
        <taxon>Bacillati</taxon>
        <taxon>Actinomycetota</taxon>
        <taxon>Actinomycetes</taxon>
        <taxon>Geodermatophilales</taxon>
        <taxon>Geodermatophilaceae</taxon>
        <taxon>Blastococcus</taxon>
    </lineage>
</organism>
<sequence length="560" mass="59609">MDERELRQREGAGRRPDADLVRFLETMPAAFSFLDARWRFRYVNAEAERLMGRSRTQLVGQSLWDAFPDIVGSLFETSYRTATATGHPLTFETSFPGVPEGWFEVRMWPGSDGLAVYVLDVTDRRNAEDAARRATARTGLLARVSAELSGQLDTLSALGRLAELVVPILTDGCIVTLVDREGRARDVGSWHADPARRPLMNRYAQIRLDTLPGTSPVAQALLAGTPVTESVAAVLDLMGEGPARDLLVALAPATAVVLPLTAESRTVGVLTLYQDAGRVMTAEDVDTARQVAAEAARAIARVHRQNQQAQLAEALQRSLLTDPPALGETAVVVRYVPAAEAARVGGDWYDAFLQRNGSLVVVIGDVVGHDTAAAAAMGQLRGLLRGIAYYSSAGPAEVLRGLDEAIAQMHDETLATAAVARFECDGAGGRILRWANAGHPPPILLTAEGTATVLGGDLGDLMLGVDPAAVRAESVVPLPPGAVVLMYTDGLVERRESTLDAGTAALVGHLRELAGSPLDELCDGLLRRMLRGTPQDDVALVAVRLADPHPDESGSTSPHG</sequence>
<dbReference type="RefSeq" id="WP_246063184.1">
    <property type="nucleotide sequence ID" value="NZ_VFQE01000001.1"/>
</dbReference>
<dbReference type="InterPro" id="IPR003018">
    <property type="entry name" value="GAF"/>
</dbReference>
<dbReference type="Gene3D" id="3.30.450.40">
    <property type="match status" value="1"/>
</dbReference>
<dbReference type="InterPro" id="IPR035965">
    <property type="entry name" value="PAS-like_dom_sf"/>
</dbReference>
<feature type="domain" description="PPM-type phosphatase" evidence="3">
    <location>
        <begin position="330"/>
        <end position="545"/>
    </location>
</feature>
<dbReference type="SMART" id="SM00065">
    <property type="entry name" value="GAF"/>
    <property type="match status" value="1"/>
</dbReference>
<evidence type="ECO:0000313" key="5">
    <source>
        <dbReference type="Proteomes" id="UP000319865"/>
    </source>
</evidence>
<dbReference type="InterPro" id="IPR013656">
    <property type="entry name" value="PAS_4"/>
</dbReference>
<keyword evidence="1" id="KW-0378">Hydrolase</keyword>
<evidence type="ECO:0000256" key="1">
    <source>
        <dbReference type="ARBA" id="ARBA00022801"/>
    </source>
</evidence>
<dbReference type="PROSITE" id="PS50112">
    <property type="entry name" value="PAS"/>
    <property type="match status" value="1"/>
</dbReference>
<gene>
    <name evidence="4" type="ORF">FHU33_0154</name>
</gene>
<dbReference type="InterPro" id="IPR000014">
    <property type="entry name" value="PAS"/>
</dbReference>
<dbReference type="InterPro" id="IPR001932">
    <property type="entry name" value="PPM-type_phosphatase-like_dom"/>
</dbReference>
<proteinExistence type="predicted"/>
<protein>
    <submittedName>
        <fullName evidence="4">PAS domain S-box-containing protein</fullName>
    </submittedName>
</protein>
<evidence type="ECO:0000259" key="3">
    <source>
        <dbReference type="PROSITE" id="PS51746"/>
    </source>
</evidence>
<dbReference type="PROSITE" id="PS51746">
    <property type="entry name" value="PPM_2"/>
    <property type="match status" value="1"/>
</dbReference>
<dbReference type="InterPro" id="IPR029016">
    <property type="entry name" value="GAF-like_dom_sf"/>
</dbReference>
<dbReference type="InterPro" id="IPR036457">
    <property type="entry name" value="PPM-type-like_dom_sf"/>
</dbReference>
<dbReference type="SMART" id="SM00091">
    <property type="entry name" value="PAS"/>
    <property type="match status" value="1"/>
</dbReference>
<dbReference type="PANTHER" id="PTHR43156:SF2">
    <property type="entry name" value="STAGE II SPORULATION PROTEIN E"/>
    <property type="match status" value="1"/>
</dbReference>
<dbReference type="GO" id="GO:0016791">
    <property type="term" value="F:phosphatase activity"/>
    <property type="evidence" value="ECO:0007669"/>
    <property type="project" value="TreeGrafter"/>
</dbReference>
<dbReference type="PANTHER" id="PTHR43156">
    <property type="entry name" value="STAGE II SPORULATION PROTEIN E-RELATED"/>
    <property type="match status" value="1"/>
</dbReference>
<dbReference type="InterPro" id="IPR052016">
    <property type="entry name" value="Bact_Sigma-Reg"/>
</dbReference>
<dbReference type="Proteomes" id="UP000319865">
    <property type="component" value="Unassembled WGS sequence"/>
</dbReference>
<dbReference type="AlphaFoldDB" id="A0A543P9R2"/>
<evidence type="ECO:0000313" key="4">
    <source>
        <dbReference type="EMBL" id="TQN40805.1"/>
    </source>
</evidence>
<dbReference type="EMBL" id="VFQE01000001">
    <property type="protein sequence ID" value="TQN40805.1"/>
    <property type="molecule type" value="Genomic_DNA"/>
</dbReference>
<accession>A0A543P9R2</accession>
<dbReference type="Pfam" id="PF07228">
    <property type="entry name" value="SpoIIE"/>
    <property type="match status" value="1"/>
</dbReference>
<dbReference type="Gene3D" id="3.60.40.10">
    <property type="entry name" value="PPM-type phosphatase domain"/>
    <property type="match status" value="1"/>
</dbReference>
<dbReference type="NCBIfam" id="TIGR00229">
    <property type="entry name" value="sensory_box"/>
    <property type="match status" value="1"/>
</dbReference>
<name>A0A543P9R2_9ACTN</name>
<reference evidence="4 5" key="1">
    <citation type="submission" date="2019-06" db="EMBL/GenBank/DDBJ databases">
        <title>Sequencing the genomes of 1000 actinobacteria strains.</title>
        <authorList>
            <person name="Klenk H.-P."/>
        </authorList>
    </citation>
    <scope>NUCLEOTIDE SEQUENCE [LARGE SCALE GENOMIC DNA]</scope>
    <source>
        <strain evidence="4 5">DSM 46837</strain>
    </source>
</reference>